<evidence type="ECO:0000256" key="1">
    <source>
        <dbReference type="SAM" id="Phobius"/>
    </source>
</evidence>
<dbReference type="SUPFAM" id="SSF81383">
    <property type="entry name" value="F-box domain"/>
    <property type="match status" value="1"/>
</dbReference>
<gene>
    <name evidence="3" type="ORF">TIFTF001_029268</name>
</gene>
<evidence type="ECO:0000313" key="4">
    <source>
        <dbReference type="Proteomes" id="UP001187192"/>
    </source>
</evidence>
<sequence length="389" mass="44711">MGNVLSKFRRLSIGAEKPSRYPDLPEELMVEIMSWLPPESLIRFKCVCKSWHALISALSCNPTFVAKHLRNANNKILLSASLGYSNPTERLSLLTIFGYDHDENDNIRCVTKALNLPIDPAMKFVSFYHCDGIICIASDDPNVVLFNPAINESRVLPQSGLLDNCCIMDTGFGYDCRANDYKVVRFGYNINEPGFDRKAEVYSLGTDSWREIERQIQFNGSFKDEEVYCKGVYYWRKADHNHMILSFDMSGEVFRRIPLPANLQDLSLDLNIRLAVWNESVAFFYLPYEWEDPRVIEVFGMDDRVGGGARGSCNWIKHLRIRPIEGIISPWTFWKNDELLMVGGLSSNEVLVSYNLRSKKIRILQIYVELGWYFGFLYVGSLVSVRRTE</sequence>
<evidence type="ECO:0000259" key="2">
    <source>
        <dbReference type="PROSITE" id="PS50181"/>
    </source>
</evidence>
<dbReference type="Pfam" id="PF00646">
    <property type="entry name" value="F-box"/>
    <property type="match status" value="1"/>
</dbReference>
<feature type="domain" description="F-box" evidence="2">
    <location>
        <begin position="18"/>
        <end position="67"/>
    </location>
</feature>
<reference evidence="3" key="1">
    <citation type="submission" date="2023-07" db="EMBL/GenBank/DDBJ databases">
        <title>draft genome sequence of fig (Ficus carica).</title>
        <authorList>
            <person name="Takahashi T."/>
            <person name="Nishimura K."/>
        </authorList>
    </citation>
    <scope>NUCLEOTIDE SEQUENCE</scope>
</reference>
<dbReference type="SMART" id="SM00256">
    <property type="entry name" value="FBOX"/>
    <property type="match status" value="1"/>
</dbReference>
<name>A0AA88DVM5_FICCA</name>
<keyword evidence="1" id="KW-0812">Transmembrane</keyword>
<dbReference type="InterPro" id="IPR001810">
    <property type="entry name" value="F-box_dom"/>
</dbReference>
<dbReference type="Gene3D" id="1.20.1280.50">
    <property type="match status" value="1"/>
</dbReference>
<comment type="caution">
    <text evidence="3">The sequence shown here is derived from an EMBL/GenBank/DDBJ whole genome shotgun (WGS) entry which is preliminary data.</text>
</comment>
<keyword evidence="1" id="KW-0472">Membrane</keyword>
<dbReference type="InterPro" id="IPR036047">
    <property type="entry name" value="F-box-like_dom_sf"/>
</dbReference>
<dbReference type="PROSITE" id="PS50181">
    <property type="entry name" value="FBOX"/>
    <property type="match status" value="1"/>
</dbReference>
<dbReference type="NCBIfam" id="TIGR01640">
    <property type="entry name" value="F_box_assoc_1"/>
    <property type="match status" value="1"/>
</dbReference>
<keyword evidence="1" id="KW-1133">Transmembrane helix</keyword>
<keyword evidence="4" id="KW-1185">Reference proteome</keyword>
<dbReference type="InterPro" id="IPR017451">
    <property type="entry name" value="F-box-assoc_interact_dom"/>
</dbReference>
<dbReference type="PANTHER" id="PTHR31672">
    <property type="entry name" value="BNACNNG10540D PROTEIN"/>
    <property type="match status" value="1"/>
</dbReference>
<dbReference type="EMBL" id="BTGU01000096">
    <property type="protein sequence ID" value="GMN60179.1"/>
    <property type="molecule type" value="Genomic_DNA"/>
</dbReference>
<accession>A0AA88DVM5</accession>
<organism evidence="3 4">
    <name type="scientific">Ficus carica</name>
    <name type="common">Common fig</name>
    <dbReference type="NCBI Taxonomy" id="3494"/>
    <lineage>
        <taxon>Eukaryota</taxon>
        <taxon>Viridiplantae</taxon>
        <taxon>Streptophyta</taxon>
        <taxon>Embryophyta</taxon>
        <taxon>Tracheophyta</taxon>
        <taxon>Spermatophyta</taxon>
        <taxon>Magnoliopsida</taxon>
        <taxon>eudicotyledons</taxon>
        <taxon>Gunneridae</taxon>
        <taxon>Pentapetalae</taxon>
        <taxon>rosids</taxon>
        <taxon>fabids</taxon>
        <taxon>Rosales</taxon>
        <taxon>Moraceae</taxon>
        <taxon>Ficeae</taxon>
        <taxon>Ficus</taxon>
    </lineage>
</organism>
<feature type="transmembrane region" description="Helical" evidence="1">
    <location>
        <begin position="366"/>
        <end position="385"/>
    </location>
</feature>
<dbReference type="AlphaFoldDB" id="A0AA88DVM5"/>
<protein>
    <recommendedName>
        <fullName evidence="2">F-box domain-containing protein</fullName>
    </recommendedName>
</protein>
<proteinExistence type="predicted"/>
<evidence type="ECO:0000313" key="3">
    <source>
        <dbReference type="EMBL" id="GMN60179.1"/>
    </source>
</evidence>
<dbReference type="Pfam" id="PF07734">
    <property type="entry name" value="FBA_1"/>
    <property type="match status" value="1"/>
</dbReference>
<dbReference type="PANTHER" id="PTHR31672:SF13">
    <property type="entry name" value="F-BOX PROTEIN CPR30-LIKE"/>
    <property type="match status" value="1"/>
</dbReference>
<dbReference type="InterPro" id="IPR050796">
    <property type="entry name" value="SCF_F-box_component"/>
</dbReference>
<dbReference type="CDD" id="cd22157">
    <property type="entry name" value="F-box_AtFBW1-like"/>
    <property type="match status" value="1"/>
</dbReference>
<dbReference type="InterPro" id="IPR006527">
    <property type="entry name" value="F-box-assoc_dom_typ1"/>
</dbReference>
<dbReference type="Proteomes" id="UP001187192">
    <property type="component" value="Unassembled WGS sequence"/>
</dbReference>